<reference evidence="1" key="1">
    <citation type="journal article" date="2014" name="Int. J. Syst. Evol. Microbiol.">
        <title>Complete genome of a new Firmicutes species belonging to the dominant human colonic microbiota ('Ruminococcus bicirculans') reveals two chromosomes and a selective capacity to utilize plant glucans.</title>
        <authorList>
            <consortium name="NISC Comparative Sequencing Program"/>
            <person name="Wegmann U."/>
            <person name="Louis P."/>
            <person name="Goesmann A."/>
            <person name="Henrissat B."/>
            <person name="Duncan S.H."/>
            <person name="Flint H.J."/>
        </authorList>
    </citation>
    <scope>NUCLEOTIDE SEQUENCE</scope>
    <source>
        <strain evidence="1">CGMCC 1.15931</strain>
    </source>
</reference>
<sequence>MTAIQITFQDNYRKYGDYVGVNFLGADKTKLETVQYATDSAGWFWRYGKGVDLNTYADRNDLLQISARINGAFNGFNDRVAIFKRAHKTLNAPACQTAANRSAVFLPFEQSAIYQDAGSTFGWALWHDPTSTREGVTKNAAVAKAAYQRFLVVHAAHPSPKRFGLTPAQLVARATEKSQ</sequence>
<dbReference type="InterPro" id="IPR023346">
    <property type="entry name" value="Lysozyme-like_dom_sf"/>
</dbReference>
<evidence type="ECO:0000313" key="2">
    <source>
        <dbReference type="EMBL" id="MTV55245.1"/>
    </source>
</evidence>
<dbReference type="RefSeq" id="WP_155472520.1">
    <property type="nucleotide sequence ID" value="NZ_BMKG01000005.1"/>
</dbReference>
<protein>
    <submittedName>
        <fullName evidence="2">Uncharacterized protein</fullName>
    </submittedName>
</protein>
<reference evidence="2 3" key="3">
    <citation type="submission" date="2019-11" db="EMBL/GenBank/DDBJ databases">
        <title>Type strains purchased from KCTC, JCM and DSMZ.</title>
        <authorList>
            <person name="Lu H."/>
        </authorList>
    </citation>
    <scope>NUCLEOTIDE SEQUENCE [LARGE SCALE GENOMIC DNA]</scope>
    <source>
        <strain evidence="2 3">KCTC 52429</strain>
    </source>
</reference>
<dbReference type="EMBL" id="BMKG01000005">
    <property type="protein sequence ID" value="GGB94932.1"/>
    <property type="molecule type" value="Genomic_DNA"/>
</dbReference>
<dbReference type="Proteomes" id="UP000430634">
    <property type="component" value="Unassembled WGS sequence"/>
</dbReference>
<evidence type="ECO:0000313" key="1">
    <source>
        <dbReference type="EMBL" id="GGB94932.1"/>
    </source>
</evidence>
<organism evidence="2 3">
    <name type="scientific">Pseudoduganella buxea</name>
    <dbReference type="NCBI Taxonomy" id="1949069"/>
    <lineage>
        <taxon>Bacteria</taxon>
        <taxon>Pseudomonadati</taxon>
        <taxon>Pseudomonadota</taxon>
        <taxon>Betaproteobacteria</taxon>
        <taxon>Burkholderiales</taxon>
        <taxon>Oxalobacteraceae</taxon>
        <taxon>Telluria group</taxon>
        <taxon>Pseudoduganella</taxon>
    </lineage>
</organism>
<dbReference type="AlphaFoldDB" id="A0A6I3T2V5"/>
<name>A0A6I3T2V5_9BURK</name>
<accession>A0A6I3T2V5</accession>
<reference evidence="1" key="4">
    <citation type="submission" date="2024-05" db="EMBL/GenBank/DDBJ databases">
        <authorList>
            <person name="Sun Q."/>
            <person name="Zhou Y."/>
        </authorList>
    </citation>
    <scope>NUCLEOTIDE SEQUENCE</scope>
    <source>
        <strain evidence="1">CGMCC 1.15931</strain>
    </source>
</reference>
<comment type="caution">
    <text evidence="2">The sequence shown here is derived from an EMBL/GenBank/DDBJ whole genome shotgun (WGS) entry which is preliminary data.</text>
</comment>
<dbReference type="OrthoDB" id="1242806at2"/>
<dbReference type="EMBL" id="WNKZ01000076">
    <property type="protein sequence ID" value="MTV55245.1"/>
    <property type="molecule type" value="Genomic_DNA"/>
</dbReference>
<dbReference type="Gene3D" id="1.10.530.10">
    <property type="match status" value="1"/>
</dbReference>
<proteinExistence type="predicted"/>
<evidence type="ECO:0000313" key="3">
    <source>
        <dbReference type="Proteomes" id="UP000430634"/>
    </source>
</evidence>
<gene>
    <name evidence="1" type="ORF">GCM10011572_16110</name>
    <name evidence="2" type="ORF">GM672_21185</name>
</gene>
<keyword evidence="4" id="KW-1185">Reference proteome</keyword>
<dbReference type="SUPFAM" id="SSF53955">
    <property type="entry name" value="Lysozyme-like"/>
    <property type="match status" value="1"/>
</dbReference>
<dbReference type="Proteomes" id="UP000622638">
    <property type="component" value="Unassembled WGS sequence"/>
</dbReference>
<evidence type="ECO:0000313" key="4">
    <source>
        <dbReference type="Proteomes" id="UP000622638"/>
    </source>
</evidence>
<reference evidence="4" key="2">
    <citation type="journal article" date="2019" name="Int. J. Syst. Evol. Microbiol.">
        <title>The Global Catalogue of Microorganisms (GCM) 10K type strain sequencing project: providing services to taxonomists for standard genome sequencing and annotation.</title>
        <authorList>
            <consortium name="The Broad Institute Genomics Platform"/>
            <consortium name="The Broad Institute Genome Sequencing Center for Infectious Disease"/>
            <person name="Wu L."/>
            <person name="Ma J."/>
        </authorList>
    </citation>
    <scope>NUCLEOTIDE SEQUENCE [LARGE SCALE GENOMIC DNA]</scope>
    <source>
        <strain evidence="4">CGMCC 1.15931</strain>
    </source>
</reference>